<proteinExistence type="predicted"/>
<dbReference type="OrthoDB" id="6362401at2759"/>
<feature type="region of interest" description="Disordered" evidence="3">
    <location>
        <begin position="27"/>
        <end position="49"/>
    </location>
</feature>
<reference evidence="5" key="1">
    <citation type="submission" date="2022-12" db="EMBL/GenBank/DDBJ databases">
        <title>Genome assemblies of Blomia tropicalis.</title>
        <authorList>
            <person name="Cui Y."/>
        </authorList>
    </citation>
    <scope>NUCLEOTIDE SEQUENCE</scope>
    <source>
        <tissue evidence="5">Adult mites</tissue>
    </source>
</reference>
<feature type="signal peptide" evidence="4">
    <location>
        <begin position="1"/>
        <end position="17"/>
    </location>
</feature>
<protein>
    <recommendedName>
        <fullName evidence="7">Cuticle protein 10.9</fullName>
    </recommendedName>
</protein>
<evidence type="ECO:0000313" key="5">
    <source>
        <dbReference type="EMBL" id="KAJ6223450.1"/>
    </source>
</evidence>
<evidence type="ECO:0000256" key="3">
    <source>
        <dbReference type="SAM" id="MobiDB-lite"/>
    </source>
</evidence>
<feature type="chain" id="PRO_5040403439" description="Cuticle protein 10.9" evidence="4">
    <location>
        <begin position="18"/>
        <end position="271"/>
    </location>
</feature>
<dbReference type="Proteomes" id="UP001142055">
    <property type="component" value="Chromosome 1"/>
</dbReference>
<evidence type="ECO:0008006" key="7">
    <source>
        <dbReference type="Google" id="ProtNLM"/>
    </source>
</evidence>
<dbReference type="GO" id="GO:0008010">
    <property type="term" value="F:structural constituent of chitin-based larval cuticle"/>
    <property type="evidence" value="ECO:0007669"/>
    <property type="project" value="TreeGrafter"/>
</dbReference>
<dbReference type="InterPro" id="IPR000618">
    <property type="entry name" value="Insect_cuticle"/>
</dbReference>
<evidence type="ECO:0000313" key="6">
    <source>
        <dbReference type="Proteomes" id="UP001142055"/>
    </source>
</evidence>
<keyword evidence="1 2" id="KW-0193">Cuticle</keyword>
<sequence>MLSKIFLLSILVLCVYGQEEVHPAPEPYSFTYESPNEDGSSNARQETGDANGRITGFYIIKGLDGQDRRVDYVADETGFHAEVSTSEIGTVNHEASEALYRSSAPSIADLIAQWETSGAAAAAAARRQELTASGLSAAAAGRTTIRESILSTIQPITTAAKVTETIQTSSIPAPQITPEGYVLVPASAARSAGLPTVGSEIGGLQSFNLTRANTLRTFTTETKPIATTTTTISGTRFASGLTSGIASGVASNSFEAKPEASNLRFTRLRQK</sequence>
<dbReference type="Pfam" id="PF00379">
    <property type="entry name" value="Chitin_bind_4"/>
    <property type="match status" value="1"/>
</dbReference>
<keyword evidence="6" id="KW-1185">Reference proteome</keyword>
<dbReference type="EMBL" id="JAPWDV010000001">
    <property type="protein sequence ID" value="KAJ6223450.1"/>
    <property type="molecule type" value="Genomic_DNA"/>
</dbReference>
<evidence type="ECO:0000256" key="4">
    <source>
        <dbReference type="SAM" id="SignalP"/>
    </source>
</evidence>
<evidence type="ECO:0000256" key="1">
    <source>
        <dbReference type="ARBA" id="ARBA00022460"/>
    </source>
</evidence>
<keyword evidence="4" id="KW-0732">Signal</keyword>
<name>A0A9Q0RR99_BLOTA</name>
<feature type="compositionally biased region" description="Polar residues" evidence="3">
    <location>
        <begin position="31"/>
        <end position="45"/>
    </location>
</feature>
<dbReference type="PANTHER" id="PTHR10380">
    <property type="entry name" value="CUTICLE PROTEIN"/>
    <property type="match status" value="1"/>
</dbReference>
<dbReference type="PROSITE" id="PS51155">
    <property type="entry name" value="CHIT_BIND_RR_2"/>
    <property type="match status" value="1"/>
</dbReference>
<dbReference type="PROSITE" id="PS00233">
    <property type="entry name" value="CHIT_BIND_RR_1"/>
    <property type="match status" value="1"/>
</dbReference>
<gene>
    <name evidence="5" type="ORF">RDWZM_001995</name>
</gene>
<accession>A0A9Q0RR99</accession>
<dbReference type="AlphaFoldDB" id="A0A9Q0RR99"/>
<evidence type="ECO:0000256" key="2">
    <source>
        <dbReference type="PROSITE-ProRule" id="PRU00497"/>
    </source>
</evidence>
<organism evidence="5 6">
    <name type="scientific">Blomia tropicalis</name>
    <name type="common">Mite</name>
    <dbReference type="NCBI Taxonomy" id="40697"/>
    <lineage>
        <taxon>Eukaryota</taxon>
        <taxon>Metazoa</taxon>
        <taxon>Ecdysozoa</taxon>
        <taxon>Arthropoda</taxon>
        <taxon>Chelicerata</taxon>
        <taxon>Arachnida</taxon>
        <taxon>Acari</taxon>
        <taxon>Acariformes</taxon>
        <taxon>Sarcoptiformes</taxon>
        <taxon>Astigmata</taxon>
        <taxon>Glycyphagoidea</taxon>
        <taxon>Echimyopodidae</taxon>
        <taxon>Blomia</taxon>
    </lineage>
</organism>
<dbReference type="PANTHER" id="PTHR10380:SF235">
    <property type="entry name" value="CUTICULAR PROTEIN 73D, ISOFORM B"/>
    <property type="match status" value="1"/>
</dbReference>
<dbReference type="GO" id="GO:0062129">
    <property type="term" value="C:chitin-based extracellular matrix"/>
    <property type="evidence" value="ECO:0007669"/>
    <property type="project" value="TreeGrafter"/>
</dbReference>
<dbReference type="InterPro" id="IPR050468">
    <property type="entry name" value="Cuticle_Struct_Prot"/>
</dbReference>
<comment type="caution">
    <text evidence="5">The sequence shown here is derived from an EMBL/GenBank/DDBJ whole genome shotgun (WGS) entry which is preliminary data.</text>
</comment>
<dbReference type="InterPro" id="IPR031311">
    <property type="entry name" value="CHIT_BIND_RR_consensus"/>
</dbReference>